<keyword evidence="2" id="KW-0808">Transferase</keyword>
<gene>
    <name evidence="2" type="ORF">AVDCRST_MAG05-2369</name>
</gene>
<protein>
    <submittedName>
        <fullName evidence="2">Aspartate aminotransferase</fullName>
        <ecNumber evidence="2">2.6.1.1</ecNumber>
    </submittedName>
</protein>
<feature type="region of interest" description="Disordered" evidence="1">
    <location>
        <begin position="1"/>
        <end position="52"/>
    </location>
</feature>
<dbReference type="AlphaFoldDB" id="A0A6J4SIR5"/>
<reference evidence="2" key="1">
    <citation type="submission" date="2020-02" db="EMBL/GenBank/DDBJ databases">
        <authorList>
            <person name="Meier V. D."/>
        </authorList>
    </citation>
    <scope>NUCLEOTIDE SEQUENCE</scope>
    <source>
        <strain evidence="2">AVDCRST_MAG05</strain>
    </source>
</reference>
<dbReference type="EC" id="2.6.1.1" evidence="2"/>
<name>A0A6J4SIR5_9ACTN</name>
<proteinExistence type="predicted"/>
<evidence type="ECO:0000313" key="2">
    <source>
        <dbReference type="EMBL" id="CAA9500074.1"/>
    </source>
</evidence>
<keyword evidence="2" id="KW-0032">Aminotransferase</keyword>
<accession>A0A6J4SIR5</accession>
<dbReference type="EMBL" id="CADCVM010000256">
    <property type="protein sequence ID" value="CAA9500074.1"/>
    <property type="molecule type" value="Genomic_DNA"/>
</dbReference>
<organism evidence="2">
    <name type="scientific">uncultured Rubrobacteraceae bacterium</name>
    <dbReference type="NCBI Taxonomy" id="349277"/>
    <lineage>
        <taxon>Bacteria</taxon>
        <taxon>Bacillati</taxon>
        <taxon>Actinomycetota</taxon>
        <taxon>Rubrobacteria</taxon>
        <taxon>Rubrobacterales</taxon>
        <taxon>Rubrobacteraceae</taxon>
        <taxon>environmental samples</taxon>
    </lineage>
</organism>
<evidence type="ECO:0000256" key="1">
    <source>
        <dbReference type="SAM" id="MobiDB-lite"/>
    </source>
</evidence>
<feature type="non-terminal residue" evidence="2">
    <location>
        <position position="1"/>
    </location>
</feature>
<feature type="compositionally biased region" description="Gly residues" evidence="1">
    <location>
        <begin position="1"/>
        <end position="11"/>
    </location>
</feature>
<feature type="non-terminal residue" evidence="2">
    <location>
        <position position="52"/>
    </location>
</feature>
<sequence length="52" mass="5517">IRGRTRGGGGRHALAGERLRAPGQPLPARLRTAQLPRGAGESRPLRRKPAGL</sequence>
<dbReference type="GO" id="GO:0004069">
    <property type="term" value="F:L-aspartate:2-oxoglutarate aminotransferase activity"/>
    <property type="evidence" value="ECO:0007669"/>
    <property type="project" value="UniProtKB-EC"/>
</dbReference>